<name>X1C740_9ZZZZ</name>
<feature type="coiled-coil region" evidence="1">
    <location>
        <begin position="19"/>
        <end position="63"/>
    </location>
</feature>
<organism evidence="2">
    <name type="scientific">marine sediment metagenome</name>
    <dbReference type="NCBI Taxonomy" id="412755"/>
    <lineage>
        <taxon>unclassified sequences</taxon>
        <taxon>metagenomes</taxon>
        <taxon>ecological metagenomes</taxon>
    </lineage>
</organism>
<keyword evidence="1" id="KW-0175">Coiled coil</keyword>
<accession>X1C740</accession>
<gene>
    <name evidence="2" type="ORF">S01H4_39928</name>
</gene>
<protein>
    <submittedName>
        <fullName evidence="2">Uncharacterized protein</fullName>
    </submittedName>
</protein>
<evidence type="ECO:0000313" key="2">
    <source>
        <dbReference type="EMBL" id="GAH03197.1"/>
    </source>
</evidence>
<comment type="caution">
    <text evidence="2">The sequence shown here is derived from an EMBL/GenBank/DDBJ whole genome shotgun (WGS) entry which is preliminary data.</text>
</comment>
<sequence>KSQKEFLEQQAREKYPEVIEELNARIIELERTEKTSKRRYKKIKALELQLAETERLLEEERVKPPTILVKTKGPPKELTKEEQARLKDEFQAALMSELGRVPSNVMAEFRVALRNVMFLSYEEALSAILEKAQEIAARETLRRRPPRVVAPPPPRIIHRVPEERDEIPIMVARIPPEHVPDEPLSPLPFARAPSSEEKKVLWDAFVYHFQEKGMNAWDYRKLFEERIWNIQFKDWDTVKKKYDYLVDAIQKGEVRQLPPLFVWRGFPLPALMGTEASAWRTNREEQKADA</sequence>
<feature type="non-terminal residue" evidence="2">
    <location>
        <position position="290"/>
    </location>
</feature>
<reference evidence="2" key="1">
    <citation type="journal article" date="2014" name="Front. Microbiol.">
        <title>High frequency of phylogenetically diverse reductive dehalogenase-homologous genes in deep subseafloor sedimentary metagenomes.</title>
        <authorList>
            <person name="Kawai M."/>
            <person name="Futagami T."/>
            <person name="Toyoda A."/>
            <person name="Takaki Y."/>
            <person name="Nishi S."/>
            <person name="Hori S."/>
            <person name="Arai W."/>
            <person name="Tsubouchi T."/>
            <person name="Morono Y."/>
            <person name="Uchiyama I."/>
            <person name="Ito T."/>
            <person name="Fujiyama A."/>
            <person name="Inagaki F."/>
            <person name="Takami H."/>
        </authorList>
    </citation>
    <scope>NUCLEOTIDE SEQUENCE</scope>
    <source>
        <strain evidence="2">Expedition CK06-06</strain>
    </source>
</reference>
<dbReference type="AlphaFoldDB" id="X1C740"/>
<feature type="non-terminal residue" evidence="2">
    <location>
        <position position="1"/>
    </location>
</feature>
<proteinExistence type="predicted"/>
<evidence type="ECO:0000256" key="1">
    <source>
        <dbReference type="SAM" id="Coils"/>
    </source>
</evidence>
<dbReference type="EMBL" id="BART01021692">
    <property type="protein sequence ID" value="GAH03197.1"/>
    <property type="molecule type" value="Genomic_DNA"/>
</dbReference>